<evidence type="ECO:0000256" key="1">
    <source>
        <dbReference type="SAM" id="Phobius"/>
    </source>
</evidence>
<keyword evidence="1" id="KW-0812">Transmembrane</keyword>
<name>A0A930XY45_9FLAO</name>
<protein>
    <submittedName>
        <fullName evidence="2">Uncharacterized protein</fullName>
    </submittedName>
</protein>
<evidence type="ECO:0000313" key="3">
    <source>
        <dbReference type="Proteomes" id="UP000646211"/>
    </source>
</evidence>
<sequence>MRIIIKKFFIIIISLFGIMNSIAAPHPPNPGGKKPPPPPGLPIDDGLYMLFIIALLYGIYIIYNHHIKTKTPI</sequence>
<keyword evidence="3" id="KW-1185">Reference proteome</keyword>
<evidence type="ECO:0000313" key="2">
    <source>
        <dbReference type="EMBL" id="MBF2707448.1"/>
    </source>
</evidence>
<gene>
    <name evidence="2" type="ORF">IR213_02395</name>
</gene>
<keyword evidence="1" id="KW-1133">Transmembrane helix</keyword>
<dbReference type="EMBL" id="JADHEC010000003">
    <property type="protein sequence ID" value="MBF2707448.1"/>
    <property type="molecule type" value="Genomic_DNA"/>
</dbReference>
<reference evidence="2" key="1">
    <citation type="submission" date="2020-11" db="EMBL/GenBank/DDBJ databases">
        <title>Genome of Flavobacterium soyangense.</title>
        <authorList>
            <person name="Liu Q."/>
            <person name="Xin Y.-H."/>
        </authorList>
    </citation>
    <scope>NUCLEOTIDE SEQUENCE</scope>
    <source>
        <strain evidence="2">CGMCC 1.13493</strain>
    </source>
</reference>
<dbReference type="AlphaFoldDB" id="A0A930XY45"/>
<dbReference type="Proteomes" id="UP000646211">
    <property type="component" value="Unassembled WGS sequence"/>
</dbReference>
<organism evidence="2 3">
    <name type="scientific">Flavobacterium soyangense</name>
    <dbReference type="NCBI Taxonomy" id="2023265"/>
    <lineage>
        <taxon>Bacteria</taxon>
        <taxon>Pseudomonadati</taxon>
        <taxon>Bacteroidota</taxon>
        <taxon>Flavobacteriia</taxon>
        <taxon>Flavobacteriales</taxon>
        <taxon>Flavobacteriaceae</taxon>
        <taxon>Flavobacterium</taxon>
    </lineage>
</organism>
<dbReference type="RefSeq" id="WP_194310714.1">
    <property type="nucleotide sequence ID" value="NZ_JADHEC010000003.1"/>
</dbReference>
<proteinExistence type="predicted"/>
<keyword evidence="1" id="KW-0472">Membrane</keyword>
<feature type="transmembrane region" description="Helical" evidence="1">
    <location>
        <begin position="47"/>
        <end position="63"/>
    </location>
</feature>
<accession>A0A930XY45</accession>
<comment type="caution">
    <text evidence="2">The sequence shown here is derived from an EMBL/GenBank/DDBJ whole genome shotgun (WGS) entry which is preliminary data.</text>
</comment>